<dbReference type="Proteomes" id="UP000798662">
    <property type="component" value="Chromosome 2"/>
</dbReference>
<evidence type="ECO:0000313" key="2">
    <source>
        <dbReference type="Proteomes" id="UP000798662"/>
    </source>
</evidence>
<dbReference type="EMBL" id="CM020619">
    <property type="protein sequence ID" value="KAK1865072.1"/>
    <property type="molecule type" value="Genomic_DNA"/>
</dbReference>
<reference evidence="1" key="1">
    <citation type="submission" date="2019-11" db="EMBL/GenBank/DDBJ databases">
        <title>Nori genome reveals adaptations in red seaweeds to the harsh intertidal environment.</title>
        <authorList>
            <person name="Wang D."/>
            <person name="Mao Y."/>
        </authorList>
    </citation>
    <scope>NUCLEOTIDE SEQUENCE</scope>
    <source>
        <tissue evidence="1">Gametophyte</tissue>
    </source>
</reference>
<organism evidence="1 2">
    <name type="scientific">Pyropia yezoensis</name>
    <name type="common">Susabi-nori</name>
    <name type="synonym">Porphyra yezoensis</name>
    <dbReference type="NCBI Taxonomy" id="2788"/>
    <lineage>
        <taxon>Eukaryota</taxon>
        <taxon>Rhodophyta</taxon>
        <taxon>Bangiophyceae</taxon>
        <taxon>Bangiales</taxon>
        <taxon>Bangiaceae</taxon>
        <taxon>Pyropia</taxon>
    </lineage>
</organism>
<protein>
    <submittedName>
        <fullName evidence="1">Uncharacterized protein</fullName>
    </submittedName>
</protein>
<keyword evidence="2" id="KW-1185">Reference proteome</keyword>
<accession>A0ACC3C4I7</accession>
<comment type="caution">
    <text evidence="1">The sequence shown here is derived from an EMBL/GenBank/DDBJ whole genome shotgun (WGS) entry which is preliminary data.</text>
</comment>
<sequence>MGFLDDDTNSFLVLASVVLVIPTVLFMRWHPGWWVVSLGTVSLFLNAVLAADGIVDSFQIDGTGRKTAIGAAIYSAFATLSSAVGTFRMGNMDFKAKRRHVLGALLLSGIGGVATLGLVGMQLTYKGDRPLATELPKTLCALKAPICSPRFAFAVLLLWVSLGAQIIIDCFGERVHQALQAVLQVGRIAGAAGFAIIVVGAYRSYSRDGEPGGGDPPNLYGRLTLMVTVTAPYVGYAATSWVHHRTHHARAVAFRKAVTPALVYRPPPLPSTMAPRLLFGAAAAAAAAVAVVMMAATPGCGAAVPAPRGAMAAPATAVVAPSAARQATAGTPPTLAALVAKRDDLSTLEEALKLTGLWDTLAKANTSRTLFAPNDAAFVDLSFWLKEGGSDKAGALKTVLGELGLIAGFPKVDPVSSLAAFLEFHMTDGAVSLKDLVAARGYTSVNGERVKLGADNKTLVDTATSIDDVKILETDIAASNGVMHIVGGVMFPTTWRR</sequence>
<evidence type="ECO:0000313" key="1">
    <source>
        <dbReference type="EMBL" id="KAK1865072.1"/>
    </source>
</evidence>
<name>A0ACC3C4I7_PYRYE</name>
<gene>
    <name evidence="1" type="ORF">I4F81_007607</name>
</gene>
<proteinExistence type="predicted"/>